<proteinExistence type="predicted"/>
<organism evidence="1">
    <name type="scientific">Anthurium amnicola</name>
    <dbReference type="NCBI Taxonomy" id="1678845"/>
    <lineage>
        <taxon>Eukaryota</taxon>
        <taxon>Viridiplantae</taxon>
        <taxon>Streptophyta</taxon>
        <taxon>Embryophyta</taxon>
        <taxon>Tracheophyta</taxon>
        <taxon>Spermatophyta</taxon>
        <taxon>Magnoliopsida</taxon>
        <taxon>Liliopsida</taxon>
        <taxon>Araceae</taxon>
        <taxon>Pothoideae</taxon>
        <taxon>Potheae</taxon>
        <taxon>Anthurium</taxon>
    </lineage>
</organism>
<reference evidence="1" key="1">
    <citation type="submission" date="2015-07" db="EMBL/GenBank/DDBJ databases">
        <title>Transcriptome Assembly of Anthurium amnicola.</title>
        <authorList>
            <person name="Suzuki J."/>
        </authorList>
    </citation>
    <scope>NUCLEOTIDE SEQUENCE</scope>
</reference>
<name>A0A1D1YBD0_9ARAE</name>
<accession>A0A1D1YBD0</accession>
<sequence length="329" mass="38898">MRNNMKKKTVNQTTSTPYSIYGFFRSFRESLADENDFSDFISTLTITPMKAVVEMVLPFFHRSSDPNLLTQFQILIRQAEQNSDFESTLMRVCDAIDMLEKVEVALHHDKRLMNGYLKAMQFDNASASHQQVWSGLQRFLNEECDPTTKRGMERVFAEQKASEELGLSDDVLATAHALVGDDSLYIGILETLQLNNRQNLPWDTVIKRIQRLIEDKKPRTWPMLRRFLDDVHSGRGIDEQQFNYYWNYIDEQYFNEQYYNNNQQYINDQYFNDDQYINDQYTNEEESETQFIEQKFSNIKLESENDGVNVIEPPQTQEAQRKQQREVVF</sequence>
<keyword evidence="1" id="KW-0548">Nucleotidyltransferase</keyword>
<dbReference type="AlphaFoldDB" id="A0A1D1YBD0"/>
<keyword evidence="1" id="KW-0808">Transferase</keyword>
<gene>
    <name evidence="1" type="primary">L_38</name>
    <name evidence="1" type="ORF">g.37899</name>
</gene>
<dbReference type="GO" id="GO:0003968">
    <property type="term" value="F:RNA-directed RNA polymerase activity"/>
    <property type="evidence" value="ECO:0007669"/>
    <property type="project" value="UniProtKB-KW"/>
</dbReference>
<keyword evidence="1" id="KW-0696">RNA-directed RNA polymerase</keyword>
<protein>
    <submittedName>
        <fullName evidence="1">RNA-directed RNA polymerase L</fullName>
    </submittedName>
</protein>
<evidence type="ECO:0000313" key="1">
    <source>
        <dbReference type="EMBL" id="JAT51943.1"/>
    </source>
</evidence>
<dbReference type="EMBL" id="GDJX01015993">
    <property type="protein sequence ID" value="JAT51943.1"/>
    <property type="molecule type" value="Transcribed_RNA"/>
</dbReference>